<feature type="compositionally biased region" description="Basic residues" evidence="1">
    <location>
        <begin position="120"/>
        <end position="129"/>
    </location>
</feature>
<keyword evidence="4" id="KW-1185">Reference proteome</keyword>
<evidence type="ECO:0000256" key="2">
    <source>
        <dbReference type="SAM" id="Phobius"/>
    </source>
</evidence>
<name>A0A371R846_9PROT</name>
<feature type="transmembrane region" description="Helical" evidence="2">
    <location>
        <begin position="28"/>
        <end position="45"/>
    </location>
</feature>
<sequence length="129" mass="14988">MKLILFLIGIVMILVGLVLFPLPLPLGWIFLIIGTVLVVSTNKTAKKLLKKARRKWGWLDKIFEKTGKIIPKRFRKEIEETDPNGHDEDDDEDKEDEEESRQHTAPAIPRKLSRLDTHPRYRPPARPRS</sequence>
<keyword evidence="2" id="KW-1133">Transmembrane helix</keyword>
<keyword evidence="2" id="KW-0812">Transmembrane</keyword>
<feature type="region of interest" description="Disordered" evidence="1">
    <location>
        <begin position="74"/>
        <end position="129"/>
    </location>
</feature>
<proteinExistence type="predicted"/>
<gene>
    <name evidence="3" type="ORF">DX908_15075</name>
</gene>
<organism evidence="3 4">
    <name type="scientific">Parvularcula marina</name>
    <dbReference type="NCBI Taxonomy" id="2292771"/>
    <lineage>
        <taxon>Bacteria</taxon>
        <taxon>Pseudomonadati</taxon>
        <taxon>Pseudomonadota</taxon>
        <taxon>Alphaproteobacteria</taxon>
        <taxon>Parvularculales</taxon>
        <taxon>Parvularculaceae</taxon>
        <taxon>Parvularcula</taxon>
    </lineage>
</organism>
<feature type="transmembrane region" description="Helical" evidence="2">
    <location>
        <begin position="5"/>
        <end position="22"/>
    </location>
</feature>
<dbReference type="EMBL" id="QUQO01000002">
    <property type="protein sequence ID" value="RFB01599.1"/>
    <property type="molecule type" value="Genomic_DNA"/>
</dbReference>
<keyword evidence="2" id="KW-0472">Membrane</keyword>
<feature type="compositionally biased region" description="Acidic residues" evidence="1">
    <location>
        <begin position="79"/>
        <end position="99"/>
    </location>
</feature>
<evidence type="ECO:0000313" key="4">
    <source>
        <dbReference type="Proteomes" id="UP000264589"/>
    </source>
</evidence>
<reference evidence="3 4" key="1">
    <citation type="submission" date="2018-08" db="EMBL/GenBank/DDBJ databases">
        <title>Parvularcula sp. SM1705, isolated from surface water of the South Sea China.</title>
        <authorList>
            <person name="Sun L."/>
        </authorList>
    </citation>
    <scope>NUCLEOTIDE SEQUENCE [LARGE SCALE GENOMIC DNA]</scope>
    <source>
        <strain evidence="3 4">SM1705</strain>
    </source>
</reference>
<dbReference type="AlphaFoldDB" id="A0A371R846"/>
<comment type="caution">
    <text evidence="3">The sequence shown here is derived from an EMBL/GenBank/DDBJ whole genome shotgun (WGS) entry which is preliminary data.</text>
</comment>
<dbReference type="InParanoid" id="A0A371R846"/>
<evidence type="ECO:0000313" key="3">
    <source>
        <dbReference type="EMBL" id="RFB01599.1"/>
    </source>
</evidence>
<dbReference type="Proteomes" id="UP000264589">
    <property type="component" value="Unassembled WGS sequence"/>
</dbReference>
<dbReference type="InterPro" id="IPR019099">
    <property type="entry name" value="Uncharacterised_PGPGW_TM"/>
</dbReference>
<accession>A0A371R846</accession>
<evidence type="ECO:0000256" key="1">
    <source>
        <dbReference type="SAM" id="MobiDB-lite"/>
    </source>
</evidence>
<protein>
    <submittedName>
        <fullName evidence="3">Uncharacterized protein</fullName>
    </submittedName>
</protein>
<dbReference type="Pfam" id="PF09656">
    <property type="entry name" value="PGPGW"/>
    <property type="match status" value="1"/>
</dbReference>
<dbReference type="RefSeq" id="WP_116393315.1">
    <property type="nucleotide sequence ID" value="NZ_QUQO01000002.1"/>
</dbReference>